<dbReference type="CDD" id="cd03257">
    <property type="entry name" value="ABC_NikE_OppD_transporters"/>
    <property type="match status" value="1"/>
</dbReference>
<protein>
    <submittedName>
        <fullName evidence="7">ABC transporter ATP-binding protein</fullName>
    </submittedName>
</protein>
<evidence type="ECO:0000256" key="4">
    <source>
        <dbReference type="ARBA" id="ARBA00022741"/>
    </source>
</evidence>
<evidence type="ECO:0000256" key="5">
    <source>
        <dbReference type="ARBA" id="ARBA00022840"/>
    </source>
</evidence>
<evidence type="ECO:0000313" key="7">
    <source>
        <dbReference type="EMBL" id="GGH23792.1"/>
    </source>
</evidence>
<keyword evidence="4" id="KW-0547">Nucleotide-binding</keyword>
<dbReference type="SMART" id="SM00382">
    <property type="entry name" value="AAA"/>
    <property type="match status" value="1"/>
</dbReference>
<dbReference type="EMBL" id="BMES01000002">
    <property type="protein sequence ID" value="GGH23792.1"/>
    <property type="molecule type" value="Genomic_DNA"/>
</dbReference>
<comment type="subcellular location">
    <subcellularLocation>
        <location evidence="1">Cell inner membrane</location>
        <topology evidence="1">Peripheral membrane protein</topology>
    </subcellularLocation>
</comment>
<dbReference type="PROSITE" id="PS50893">
    <property type="entry name" value="ABC_TRANSPORTER_2"/>
    <property type="match status" value="1"/>
</dbReference>
<dbReference type="InterPro" id="IPR027417">
    <property type="entry name" value="P-loop_NTPase"/>
</dbReference>
<dbReference type="GO" id="GO:0005886">
    <property type="term" value="C:plasma membrane"/>
    <property type="evidence" value="ECO:0007669"/>
    <property type="project" value="UniProtKB-SubCell"/>
</dbReference>
<gene>
    <name evidence="7" type="ORF">GCM10007036_29770</name>
</gene>
<reference evidence="7" key="2">
    <citation type="submission" date="2020-09" db="EMBL/GenBank/DDBJ databases">
        <authorList>
            <person name="Sun Q."/>
            <person name="Zhou Y."/>
        </authorList>
    </citation>
    <scope>NUCLEOTIDE SEQUENCE</scope>
    <source>
        <strain evidence="7">CGMCC 1.12214</strain>
    </source>
</reference>
<evidence type="ECO:0000259" key="6">
    <source>
        <dbReference type="PROSITE" id="PS50893"/>
    </source>
</evidence>
<keyword evidence="5 7" id="KW-0067">ATP-binding</keyword>
<dbReference type="AlphaFoldDB" id="A0A917MKH6"/>
<evidence type="ECO:0000256" key="1">
    <source>
        <dbReference type="ARBA" id="ARBA00004417"/>
    </source>
</evidence>
<dbReference type="InterPro" id="IPR003593">
    <property type="entry name" value="AAA+_ATPase"/>
</dbReference>
<dbReference type="GO" id="GO:0016887">
    <property type="term" value="F:ATP hydrolysis activity"/>
    <property type="evidence" value="ECO:0007669"/>
    <property type="project" value="InterPro"/>
</dbReference>
<dbReference type="RefSeq" id="WP_244643882.1">
    <property type="nucleotide sequence ID" value="NZ_BMES01000002.1"/>
</dbReference>
<dbReference type="PROSITE" id="PS00211">
    <property type="entry name" value="ABC_TRANSPORTER_1"/>
    <property type="match status" value="1"/>
</dbReference>
<dbReference type="GO" id="GO:0055085">
    <property type="term" value="P:transmembrane transport"/>
    <property type="evidence" value="ECO:0007669"/>
    <property type="project" value="UniProtKB-ARBA"/>
</dbReference>
<dbReference type="GO" id="GO:0005524">
    <property type="term" value="F:ATP binding"/>
    <property type="evidence" value="ECO:0007669"/>
    <property type="project" value="UniProtKB-KW"/>
</dbReference>
<sequence>MNATAAAASGPIIEVRNVAKSFVVKRSVFGRPLARLAAVDDVSLALKPGETLAIVGESGCGKSTLGRLMMRLIEPTAGQVLIAGRDVTRMSHGAMREQRRHVQLIFQDPYASLNPRLTIGQTIAEPLMLQNIVPASQRPKRVAELLEMVGLRPELANRYPHEFSGGQRQRVVIARALAPEPDAIICDEAVSALDVSIQAQVLNLLKDLQKRLGLAYVFISHDLGVVKHIADRVAVMYLGKIVEIGTADEIFGAPRHPYTRALLSAITVAAPPSLQRARAARLHGDLPSPLSPPEGCRLHTRCPHARPACQTVDMSLDVEPSGHANACAFWRELPPQDEASRIREPRNAKLELLFGAFEAMAAETAASAAAKDAPVAGG</sequence>
<dbReference type="Pfam" id="PF00005">
    <property type="entry name" value="ABC_tran"/>
    <property type="match status" value="1"/>
</dbReference>
<dbReference type="Pfam" id="PF08352">
    <property type="entry name" value="oligo_HPY"/>
    <property type="match status" value="1"/>
</dbReference>
<name>A0A917MKH6_9HYPH</name>
<keyword evidence="8" id="KW-1185">Reference proteome</keyword>
<dbReference type="SUPFAM" id="SSF52540">
    <property type="entry name" value="P-loop containing nucleoside triphosphate hydrolases"/>
    <property type="match status" value="1"/>
</dbReference>
<accession>A0A917MKH6</accession>
<dbReference type="NCBIfam" id="TIGR01727">
    <property type="entry name" value="oligo_HPY"/>
    <property type="match status" value="1"/>
</dbReference>
<dbReference type="Proteomes" id="UP000603912">
    <property type="component" value="Unassembled WGS sequence"/>
</dbReference>
<dbReference type="InterPro" id="IPR017871">
    <property type="entry name" value="ABC_transporter-like_CS"/>
</dbReference>
<comment type="caution">
    <text evidence="7">The sequence shown here is derived from an EMBL/GenBank/DDBJ whole genome shotgun (WGS) entry which is preliminary data.</text>
</comment>
<dbReference type="InterPro" id="IPR050319">
    <property type="entry name" value="ABC_transp_ATP-bind"/>
</dbReference>
<dbReference type="PANTHER" id="PTHR43776:SF7">
    <property type="entry name" value="D,D-DIPEPTIDE TRANSPORT ATP-BINDING PROTEIN DDPF-RELATED"/>
    <property type="match status" value="1"/>
</dbReference>
<dbReference type="PANTHER" id="PTHR43776">
    <property type="entry name" value="TRANSPORT ATP-BINDING PROTEIN"/>
    <property type="match status" value="1"/>
</dbReference>
<keyword evidence="3" id="KW-0813">Transport</keyword>
<organism evidence="7 8">
    <name type="scientific">Alsobacter metallidurans</name>
    <dbReference type="NCBI Taxonomy" id="340221"/>
    <lineage>
        <taxon>Bacteria</taxon>
        <taxon>Pseudomonadati</taxon>
        <taxon>Pseudomonadota</taxon>
        <taxon>Alphaproteobacteria</taxon>
        <taxon>Hyphomicrobiales</taxon>
        <taxon>Alsobacteraceae</taxon>
        <taxon>Alsobacter</taxon>
    </lineage>
</organism>
<dbReference type="FunFam" id="3.40.50.300:FF:000016">
    <property type="entry name" value="Oligopeptide ABC transporter ATP-binding component"/>
    <property type="match status" value="1"/>
</dbReference>
<dbReference type="InterPro" id="IPR013563">
    <property type="entry name" value="Oligopep_ABC_C"/>
</dbReference>
<dbReference type="NCBIfam" id="NF008453">
    <property type="entry name" value="PRK11308.1"/>
    <property type="match status" value="1"/>
</dbReference>
<proteinExistence type="inferred from homology"/>
<dbReference type="Gene3D" id="3.40.50.300">
    <property type="entry name" value="P-loop containing nucleotide triphosphate hydrolases"/>
    <property type="match status" value="1"/>
</dbReference>
<reference evidence="7" key="1">
    <citation type="journal article" date="2014" name="Int. J. Syst. Evol. Microbiol.">
        <title>Complete genome sequence of Corynebacterium casei LMG S-19264T (=DSM 44701T), isolated from a smear-ripened cheese.</title>
        <authorList>
            <consortium name="US DOE Joint Genome Institute (JGI-PGF)"/>
            <person name="Walter F."/>
            <person name="Albersmeier A."/>
            <person name="Kalinowski J."/>
            <person name="Ruckert C."/>
        </authorList>
    </citation>
    <scope>NUCLEOTIDE SEQUENCE</scope>
    <source>
        <strain evidence="7">CGMCC 1.12214</strain>
    </source>
</reference>
<evidence type="ECO:0000256" key="2">
    <source>
        <dbReference type="ARBA" id="ARBA00005417"/>
    </source>
</evidence>
<dbReference type="GO" id="GO:0015833">
    <property type="term" value="P:peptide transport"/>
    <property type="evidence" value="ECO:0007669"/>
    <property type="project" value="InterPro"/>
</dbReference>
<feature type="domain" description="ABC transporter" evidence="6">
    <location>
        <begin position="13"/>
        <end position="263"/>
    </location>
</feature>
<evidence type="ECO:0000256" key="3">
    <source>
        <dbReference type="ARBA" id="ARBA00022448"/>
    </source>
</evidence>
<comment type="similarity">
    <text evidence="2">Belongs to the ABC transporter superfamily.</text>
</comment>
<evidence type="ECO:0000313" key="8">
    <source>
        <dbReference type="Proteomes" id="UP000603912"/>
    </source>
</evidence>
<dbReference type="InterPro" id="IPR003439">
    <property type="entry name" value="ABC_transporter-like_ATP-bd"/>
</dbReference>